<dbReference type="Gene3D" id="1.10.10.10">
    <property type="entry name" value="Winged helix-like DNA-binding domain superfamily/Winged helix DNA-binding domain"/>
    <property type="match status" value="1"/>
</dbReference>
<dbReference type="SUPFAM" id="SSF48008">
    <property type="entry name" value="GntR ligand-binding domain-like"/>
    <property type="match status" value="1"/>
</dbReference>
<reference evidence="5 6" key="1">
    <citation type="submission" date="2023-07" db="EMBL/GenBank/DDBJ databases">
        <title>Genomic Encyclopedia of Type Strains, Phase IV (KMG-IV): sequencing the most valuable type-strain genomes for metagenomic binning, comparative biology and taxonomic classification.</title>
        <authorList>
            <person name="Goeker M."/>
        </authorList>
    </citation>
    <scope>NUCLEOTIDE SEQUENCE [LARGE SCALE GENOMIC DNA]</scope>
    <source>
        <strain evidence="5 6">DSM 23837</strain>
    </source>
</reference>
<dbReference type="EMBL" id="JAUSTT010000027">
    <property type="protein sequence ID" value="MDQ0177809.1"/>
    <property type="molecule type" value="Genomic_DNA"/>
</dbReference>
<dbReference type="InterPro" id="IPR036390">
    <property type="entry name" value="WH_DNA-bd_sf"/>
</dbReference>
<dbReference type="SMART" id="SM00345">
    <property type="entry name" value="HTH_GNTR"/>
    <property type="match status" value="1"/>
</dbReference>
<evidence type="ECO:0000256" key="3">
    <source>
        <dbReference type="ARBA" id="ARBA00023163"/>
    </source>
</evidence>
<dbReference type="InterPro" id="IPR008920">
    <property type="entry name" value="TF_FadR/GntR_C"/>
</dbReference>
<keyword evidence="2" id="KW-0238">DNA-binding</keyword>
<evidence type="ECO:0000313" key="6">
    <source>
        <dbReference type="Proteomes" id="UP001223586"/>
    </source>
</evidence>
<dbReference type="PROSITE" id="PS50949">
    <property type="entry name" value="HTH_GNTR"/>
    <property type="match status" value="1"/>
</dbReference>
<dbReference type="CDD" id="cd07377">
    <property type="entry name" value="WHTH_GntR"/>
    <property type="match status" value="1"/>
</dbReference>
<comment type="caution">
    <text evidence="5">The sequence shown here is derived from an EMBL/GenBank/DDBJ whole genome shotgun (WGS) entry which is preliminary data.</text>
</comment>
<keyword evidence="1" id="KW-0805">Transcription regulation</keyword>
<dbReference type="Gene3D" id="1.20.120.530">
    <property type="entry name" value="GntR ligand-binding domain-like"/>
    <property type="match status" value="1"/>
</dbReference>
<dbReference type="Proteomes" id="UP001223586">
    <property type="component" value="Unassembled WGS sequence"/>
</dbReference>
<keyword evidence="3" id="KW-0804">Transcription</keyword>
<dbReference type="RefSeq" id="WP_307232132.1">
    <property type="nucleotide sequence ID" value="NZ_JAUSTT010000027.1"/>
</dbReference>
<organism evidence="5 6">
    <name type="scientific">Bacillus chungangensis</name>
    <dbReference type="NCBI Taxonomy" id="587633"/>
    <lineage>
        <taxon>Bacteria</taxon>
        <taxon>Bacillati</taxon>
        <taxon>Bacillota</taxon>
        <taxon>Bacilli</taxon>
        <taxon>Bacillales</taxon>
        <taxon>Bacillaceae</taxon>
        <taxon>Bacillus</taxon>
    </lineage>
</organism>
<keyword evidence="5" id="KW-0670">Pyruvate</keyword>
<dbReference type="PRINTS" id="PR00035">
    <property type="entry name" value="HTHGNTR"/>
</dbReference>
<sequence>MVSPIQRKKISEQIAIELKKLIKEKRFPPGSKLPSENELAKMFGVSRSPVREALSVLEASGLVDSKQGGGNYVTEVNLVNLLDSYMFEVIDVKEVFYLLEMRTIVESEAAALAAIRWKDDDLLAIKKALDEFAITMEDEQSIGHEADFAFHHEVVKASYNPFLLHSVDSLRDLYEKTLNFSLKQNIGMPRKREQVLSEHLAIFKSIESRDSKAAAYNMKRHLINTRIKLGDESISTIEIELI</sequence>
<dbReference type="SUPFAM" id="SSF46785">
    <property type="entry name" value="Winged helix' DNA-binding domain"/>
    <property type="match status" value="1"/>
</dbReference>
<feature type="domain" description="HTH gntR-type" evidence="4">
    <location>
        <begin position="8"/>
        <end position="76"/>
    </location>
</feature>
<name>A0ABT9WX49_9BACI</name>
<dbReference type="InterPro" id="IPR000524">
    <property type="entry name" value="Tscrpt_reg_HTH_GntR"/>
</dbReference>
<dbReference type="InterPro" id="IPR036388">
    <property type="entry name" value="WH-like_DNA-bd_sf"/>
</dbReference>
<gene>
    <name evidence="5" type="ORF">J2S08_003690</name>
</gene>
<proteinExistence type="predicted"/>
<dbReference type="PANTHER" id="PTHR43537:SF5">
    <property type="entry name" value="UXU OPERON TRANSCRIPTIONAL REGULATOR"/>
    <property type="match status" value="1"/>
</dbReference>
<evidence type="ECO:0000256" key="1">
    <source>
        <dbReference type="ARBA" id="ARBA00023015"/>
    </source>
</evidence>
<dbReference type="Pfam" id="PF07729">
    <property type="entry name" value="FCD"/>
    <property type="match status" value="1"/>
</dbReference>
<dbReference type="SMART" id="SM00895">
    <property type="entry name" value="FCD"/>
    <property type="match status" value="1"/>
</dbReference>
<evidence type="ECO:0000259" key="4">
    <source>
        <dbReference type="PROSITE" id="PS50949"/>
    </source>
</evidence>
<keyword evidence="6" id="KW-1185">Reference proteome</keyword>
<accession>A0ABT9WX49</accession>
<protein>
    <submittedName>
        <fullName evidence="5">GntR family transcriptional repressor for pyruvate dehydrogenase complex</fullName>
    </submittedName>
</protein>
<evidence type="ECO:0000313" key="5">
    <source>
        <dbReference type="EMBL" id="MDQ0177809.1"/>
    </source>
</evidence>
<dbReference type="Pfam" id="PF00392">
    <property type="entry name" value="GntR"/>
    <property type="match status" value="1"/>
</dbReference>
<evidence type="ECO:0000256" key="2">
    <source>
        <dbReference type="ARBA" id="ARBA00023125"/>
    </source>
</evidence>
<dbReference type="InterPro" id="IPR011711">
    <property type="entry name" value="GntR_C"/>
</dbReference>
<dbReference type="PANTHER" id="PTHR43537">
    <property type="entry name" value="TRANSCRIPTIONAL REGULATOR, GNTR FAMILY"/>
    <property type="match status" value="1"/>
</dbReference>